<protein>
    <submittedName>
        <fullName evidence="2">Uncharacterized protein</fullName>
    </submittedName>
</protein>
<dbReference type="RefSeq" id="WP_143094775.1">
    <property type="nucleotide sequence ID" value="NZ_BBPN01000061.1"/>
</dbReference>
<sequence>MPETGPSPLLALGDAIAAATALPSLDPRYPLPSLPVVAADLPVVLDLAQRAGQALADVAGQVPSTKDLPELLRAIASCAHVSELLSTAGAHLSQAAAVMTVPSSQRPEDGIPTGVLAALARACIDDAAQLASHHDTLNPTDATQLRTVAATQRSPALPGFAPAGHRPPAPAPERAATVLPFRRRTH</sequence>
<evidence type="ECO:0000256" key="1">
    <source>
        <dbReference type="SAM" id="MobiDB-lite"/>
    </source>
</evidence>
<evidence type="ECO:0000313" key="2">
    <source>
        <dbReference type="EMBL" id="SEM65655.1"/>
    </source>
</evidence>
<keyword evidence="3" id="KW-1185">Reference proteome</keyword>
<reference evidence="3" key="1">
    <citation type="submission" date="2016-10" db="EMBL/GenBank/DDBJ databases">
        <authorList>
            <person name="Varghese N."/>
        </authorList>
    </citation>
    <scope>NUCLEOTIDE SEQUENCE [LARGE SCALE GENOMIC DNA]</scope>
    <source>
        <strain evidence="3">DSM 45096 / BCRC 16803 / CGMCC 4.1857 / CIP 109030 / JCM 12277 / KCTC 19219 / NBRC 100920 / 33214</strain>
    </source>
</reference>
<dbReference type="STRING" id="235985.SAMN05414137_1419"/>
<evidence type="ECO:0000313" key="3">
    <source>
        <dbReference type="Proteomes" id="UP000183015"/>
    </source>
</evidence>
<dbReference type="AlphaFoldDB" id="A0A1H8A4H6"/>
<dbReference type="Proteomes" id="UP000183015">
    <property type="component" value="Unassembled WGS sequence"/>
</dbReference>
<organism evidence="2 3">
    <name type="scientific">Streptacidiphilus jiangxiensis</name>
    <dbReference type="NCBI Taxonomy" id="235985"/>
    <lineage>
        <taxon>Bacteria</taxon>
        <taxon>Bacillati</taxon>
        <taxon>Actinomycetota</taxon>
        <taxon>Actinomycetes</taxon>
        <taxon>Kitasatosporales</taxon>
        <taxon>Streptomycetaceae</taxon>
        <taxon>Streptacidiphilus</taxon>
    </lineage>
</organism>
<gene>
    <name evidence="2" type="ORF">SAMN05414137_1419</name>
</gene>
<proteinExistence type="predicted"/>
<dbReference type="EMBL" id="FOAZ01000041">
    <property type="protein sequence ID" value="SEM65655.1"/>
    <property type="molecule type" value="Genomic_DNA"/>
</dbReference>
<accession>A0A1H8A4H6</accession>
<feature type="region of interest" description="Disordered" evidence="1">
    <location>
        <begin position="155"/>
        <end position="186"/>
    </location>
</feature>
<name>A0A1H8A4H6_STRJI</name>